<reference evidence="1 2" key="1">
    <citation type="journal article" date="2024" name="Ann. Entomol. Soc. Am.">
        <title>Genomic analyses of the southern and eastern yellowjacket wasps (Hymenoptera: Vespidae) reveal evolutionary signatures of social life.</title>
        <authorList>
            <person name="Catto M.A."/>
            <person name="Caine P.B."/>
            <person name="Orr S.E."/>
            <person name="Hunt B.G."/>
            <person name="Goodisman M.A.D."/>
        </authorList>
    </citation>
    <scope>NUCLEOTIDE SEQUENCE [LARGE SCALE GENOMIC DNA]</scope>
    <source>
        <strain evidence="1">232</strain>
        <tissue evidence="1">Head and thorax</tissue>
    </source>
</reference>
<dbReference type="Proteomes" id="UP001607303">
    <property type="component" value="Unassembled WGS sequence"/>
</dbReference>
<comment type="caution">
    <text evidence="1">The sequence shown here is derived from an EMBL/GenBank/DDBJ whole genome shotgun (WGS) entry which is preliminary data.</text>
</comment>
<protein>
    <submittedName>
        <fullName evidence="1">Uncharacterized protein</fullName>
    </submittedName>
</protein>
<dbReference type="AlphaFoldDB" id="A0ABD2CC82"/>
<accession>A0ABD2CC82</accession>
<dbReference type="EMBL" id="JAYRBN010000056">
    <property type="protein sequence ID" value="KAL2742681.1"/>
    <property type="molecule type" value="Genomic_DNA"/>
</dbReference>
<evidence type="ECO:0000313" key="1">
    <source>
        <dbReference type="EMBL" id="KAL2742681.1"/>
    </source>
</evidence>
<sequence>MQSVLCLVLLDSSIQTFEQLRCVVYKPYCDLIVTKSCQDSWIVTQSKRKRETSMLSGKTLLKMILQKNKNNPGLNLLPLVDNTGNNSFTYNRFELLENVTDNSSMDVKPKLRKPQLIIILNVNKIQKLSEMLAKLRILKKIAKELQTMGHEISKLPYNVKHRVTLYQSSLLI</sequence>
<organism evidence="1 2">
    <name type="scientific">Vespula maculifrons</name>
    <name type="common">Eastern yellow jacket</name>
    <name type="synonym">Wasp</name>
    <dbReference type="NCBI Taxonomy" id="7453"/>
    <lineage>
        <taxon>Eukaryota</taxon>
        <taxon>Metazoa</taxon>
        <taxon>Ecdysozoa</taxon>
        <taxon>Arthropoda</taxon>
        <taxon>Hexapoda</taxon>
        <taxon>Insecta</taxon>
        <taxon>Pterygota</taxon>
        <taxon>Neoptera</taxon>
        <taxon>Endopterygota</taxon>
        <taxon>Hymenoptera</taxon>
        <taxon>Apocrita</taxon>
        <taxon>Aculeata</taxon>
        <taxon>Vespoidea</taxon>
        <taxon>Vespidae</taxon>
        <taxon>Vespinae</taxon>
        <taxon>Vespula</taxon>
    </lineage>
</organism>
<name>A0ABD2CC82_VESMC</name>
<evidence type="ECO:0000313" key="2">
    <source>
        <dbReference type="Proteomes" id="UP001607303"/>
    </source>
</evidence>
<keyword evidence="2" id="KW-1185">Reference proteome</keyword>
<gene>
    <name evidence="1" type="ORF">V1477_008170</name>
</gene>
<proteinExistence type="predicted"/>